<proteinExistence type="predicted"/>
<name>A0A2A9NJC6_9AGAR</name>
<evidence type="ECO:0000259" key="2">
    <source>
        <dbReference type="PROSITE" id="PS50137"/>
    </source>
</evidence>
<dbReference type="SUPFAM" id="SSF54768">
    <property type="entry name" value="dsRNA-binding domain-like"/>
    <property type="match status" value="1"/>
</dbReference>
<dbReference type="OrthoDB" id="3246846at2759"/>
<evidence type="ECO:0000256" key="1">
    <source>
        <dbReference type="PROSITE-ProRule" id="PRU00266"/>
    </source>
</evidence>
<dbReference type="SMART" id="SM00358">
    <property type="entry name" value="DSRM"/>
    <property type="match status" value="1"/>
</dbReference>
<dbReference type="Proteomes" id="UP000242287">
    <property type="component" value="Unassembled WGS sequence"/>
</dbReference>
<evidence type="ECO:0000313" key="3">
    <source>
        <dbReference type="EMBL" id="PFH47773.1"/>
    </source>
</evidence>
<dbReference type="PROSITE" id="PS50137">
    <property type="entry name" value="DS_RBD"/>
    <property type="match status" value="1"/>
</dbReference>
<keyword evidence="4" id="KW-1185">Reference proteome</keyword>
<dbReference type="AlphaFoldDB" id="A0A2A9NJC6"/>
<dbReference type="Pfam" id="PF00035">
    <property type="entry name" value="dsrm"/>
    <property type="match status" value="1"/>
</dbReference>
<keyword evidence="1" id="KW-0694">RNA-binding</keyword>
<gene>
    <name evidence="3" type="ORF">AMATHDRAFT_6441</name>
</gene>
<dbReference type="CDD" id="cd00048">
    <property type="entry name" value="DSRM_SF"/>
    <property type="match status" value="1"/>
</dbReference>
<dbReference type="Gene3D" id="3.30.160.20">
    <property type="match status" value="1"/>
</dbReference>
<dbReference type="InterPro" id="IPR014720">
    <property type="entry name" value="dsRBD_dom"/>
</dbReference>
<dbReference type="GO" id="GO:0003723">
    <property type="term" value="F:RNA binding"/>
    <property type="evidence" value="ECO:0007669"/>
    <property type="project" value="UniProtKB-UniRule"/>
</dbReference>
<evidence type="ECO:0000313" key="4">
    <source>
        <dbReference type="Proteomes" id="UP000242287"/>
    </source>
</evidence>
<sequence>MTKASRVNYRMWLNNYMLKQKLGPIAYTDTQIAAGIRSEWESSVEINGTFYSSGRGFTKAAAREMAAKTALEILEQEANT</sequence>
<feature type="domain" description="DRBM" evidence="2">
    <location>
        <begin position="43"/>
        <end position="76"/>
    </location>
</feature>
<dbReference type="EMBL" id="KZ302093">
    <property type="protein sequence ID" value="PFH47773.1"/>
    <property type="molecule type" value="Genomic_DNA"/>
</dbReference>
<accession>A0A2A9NJC6</accession>
<protein>
    <recommendedName>
        <fullName evidence="2">DRBM domain-containing protein</fullName>
    </recommendedName>
</protein>
<reference evidence="3 4" key="1">
    <citation type="submission" date="2014-02" db="EMBL/GenBank/DDBJ databases">
        <title>Transposable element dynamics among asymbiotic and ectomycorrhizal Amanita fungi.</title>
        <authorList>
            <consortium name="DOE Joint Genome Institute"/>
            <person name="Hess J."/>
            <person name="Skrede I."/>
            <person name="Wolfe B."/>
            <person name="LaButti K."/>
            <person name="Ohm R.A."/>
            <person name="Grigoriev I.V."/>
            <person name="Pringle A."/>
        </authorList>
    </citation>
    <scope>NUCLEOTIDE SEQUENCE [LARGE SCALE GENOMIC DNA]</scope>
    <source>
        <strain evidence="3 4">SKay4041</strain>
    </source>
</reference>
<organism evidence="3 4">
    <name type="scientific">Amanita thiersii Skay4041</name>
    <dbReference type="NCBI Taxonomy" id="703135"/>
    <lineage>
        <taxon>Eukaryota</taxon>
        <taxon>Fungi</taxon>
        <taxon>Dikarya</taxon>
        <taxon>Basidiomycota</taxon>
        <taxon>Agaricomycotina</taxon>
        <taxon>Agaricomycetes</taxon>
        <taxon>Agaricomycetidae</taxon>
        <taxon>Agaricales</taxon>
        <taxon>Pluteineae</taxon>
        <taxon>Amanitaceae</taxon>
        <taxon>Amanita</taxon>
    </lineage>
</organism>